<reference evidence="3 4" key="1">
    <citation type="submission" date="2015-07" db="EMBL/GenBank/DDBJ databases">
        <title>The genome of Habropoda laboriosa.</title>
        <authorList>
            <person name="Pan H."/>
            <person name="Kapheim K."/>
        </authorList>
    </citation>
    <scope>NUCLEOTIDE SEQUENCE [LARGE SCALE GENOMIC DNA]</scope>
    <source>
        <strain evidence="3">0110345459</strain>
    </source>
</reference>
<feature type="compositionally biased region" description="Polar residues" evidence="1">
    <location>
        <begin position="292"/>
        <end position="337"/>
    </location>
</feature>
<dbReference type="PANTHER" id="PTHR10656">
    <property type="entry name" value="CELL FATE DETERMINING PROTEIN MAB21-RELATED"/>
    <property type="match status" value="1"/>
</dbReference>
<dbReference type="AlphaFoldDB" id="A0A0L7R6W5"/>
<dbReference type="InterPro" id="IPR046906">
    <property type="entry name" value="Mab-21_HhH/H2TH-like"/>
</dbReference>
<protein>
    <submittedName>
        <fullName evidence="3">Protein MB21D2</fullName>
    </submittedName>
</protein>
<gene>
    <name evidence="3" type="ORF">WH47_08981</name>
</gene>
<dbReference type="OrthoDB" id="6112914at2759"/>
<name>A0A0L7R6W5_9HYME</name>
<dbReference type="STRING" id="597456.A0A0L7R6W5"/>
<feature type="region of interest" description="Disordered" evidence="1">
    <location>
        <begin position="274"/>
        <end position="337"/>
    </location>
</feature>
<dbReference type="InterPro" id="IPR024810">
    <property type="entry name" value="MAB21L/cGLR"/>
</dbReference>
<organism evidence="3 4">
    <name type="scientific">Habropoda laboriosa</name>
    <dbReference type="NCBI Taxonomy" id="597456"/>
    <lineage>
        <taxon>Eukaryota</taxon>
        <taxon>Metazoa</taxon>
        <taxon>Ecdysozoa</taxon>
        <taxon>Arthropoda</taxon>
        <taxon>Hexapoda</taxon>
        <taxon>Insecta</taxon>
        <taxon>Pterygota</taxon>
        <taxon>Neoptera</taxon>
        <taxon>Endopterygota</taxon>
        <taxon>Hymenoptera</taxon>
        <taxon>Apocrita</taxon>
        <taxon>Aculeata</taxon>
        <taxon>Apoidea</taxon>
        <taxon>Anthophila</taxon>
        <taxon>Apidae</taxon>
        <taxon>Habropoda</taxon>
    </lineage>
</organism>
<dbReference type="SMART" id="SM01265">
    <property type="entry name" value="Mab-21"/>
    <property type="match status" value="1"/>
</dbReference>
<keyword evidence="4" id="KW-1185">Reference proteome</keyword>
<dbReference type="PANTHER" id="PTHR10656:SF69">
    <property type="entry name" value="MAB-21-LIKE HHH_H2TH-LIKE DOMAIN-CONTAINING PROTEIN"/>
    <property type="match status" value="1"/>
</dbReference>
<dbReference type="Pfam" id="PF20266">
    <property type="entry name" value="Mab-21_C"/>
    <property type="match status" value="1"/>
</dbReference>
<dbReference type="EMBL" id="KQ414646">
    <property type="protein sequence ID" value="KOC66588.1"/>
    <property type="molecule type" value="Genomic_DNA"/>
</dbReference>
<evidence type="ECO:0000259" key="2">
    <source>
        <dbReference type="Pfam" id="PF20266"/>
    </source>
</evidence>
<evidence type="ECO:0000256" key="1">
    <source>
        <dbReference type="SAM" id="MobiDB-lite"/>
    </source>
</evidence>
<dbReference type="Gene3D" id="1.10.1410.40">
    <property type="match status" value="1"/>
</dbReference>
<feature type="region of interest" description="Disordered" evidence="1">
    <location>
        <begin position="896"/>
        <end position="920"/>
    </location>
</feature>
<evidence type="ECO:0000313" key="4">
    <source>
        <dbReference type="Proteomes" id="UP000053825"/>
    </source>
</evidence>
<proteinExistence type="predicted"/>
<evidence type="ECO:0000313" key="3">
    <source>
        <dbReference type="EMBL" id="KOC66588.1"/>
    </source>
</evidence>
<feature type="region of interest" description="Disordered" evidence="1">
    <location>
        <begin position="205"/>
        <end position="248"/>
    </location>
</feature>
<sequence length="920" mass="107189">MGNSKIKPPKKASGKNVYNGQHEGAGTPGSREEEYTDKELFLLRRAIQRNPEMFILNNLMMCVQFFGNYEQEIKHVKESLVSSYETEMNKRLPTQRHVLLPDILQEHIAKNVGFTSTRQNFLPIIEPLQPVRIYMVHENVDVLEQYYSPHYSSVNDSVTYTTLLKPTKHQGYVQLQLVDETGTSKKMNKEEDEIDLSSIAEDDDELYSDGDSIYGPNLSDNTTTMSGRVPKHSLSKSSKSLPNLCDEGISSVNRSATKAETDYEYYSSYEERRRRTKRAWSKQELSKREKVSPQSKTQESTQNQLDQASNNSSGYRSDNYATNSGGSSSYNPTQNSRFSSSSEVAECWRSGEFPNRCFKKVTYTAEGKLYDPREEKMYLMDSKQRRIKLALKRHNYDLIYMSSTEFMKHFTSMFVHRWAESLGFDRESVEDVRREGCVLHCDKVMISRVFKHSRVEQYQIIPAIWLQWPNCAEEWLDRSRNTWPDFNDIEKVKDFGCYVVPEGFVPKKGNSNAMMDFEWQLTFPAAERYLETCLTHAQAQVYLVAQVLHKTYMRPIFDTMFSLTTAHIRHKLFWMIEEDERQLKWPENRMGECLLKLLDSLYISISQYEPVLRDYFVKERNLLQHIPSERSYLLSTQKQLKRIKENLVMYVFHAMENIQYRNDLFPKLDYEQLLKILTADTLSLANPTLMQHISRAEPRKSVERGVQDETHKTLINPNKDRDSVVEILVRCADLDIPRLCSLLNFFITHFIKIAECCNHYQAHRQKTIYLDHADRLAILLFEQELFKDEARAYRDKIKVLRLKTASSKSANDPPDTPKRNAETPIFVVSLKDRFGRNVHPSKGTSNRKEEEEIVTKAIVHEESHYEEPYEERILNITNSKLTTTTTTSEVQLSEVKSHEQEQILQLPPSPNPTDAETTYI</sequence>
<feature type="region of interest" description="Disordered" evidence="1">
    <location>
        <begin position="1"/>
        <end position="33"/>
    </location>
</feature>
<dbReference type="Proteomes" id="UP000053825">
    <property type="component" value="Unassembled WGS sequence"/>
</dbReference>
<accession>A0A0L7R6W5</accession>
<feature type="domain" description="Mab-21-like HhH/H2TH-like" evidence="2">
    <location>
        <begin position="552"/>
        <end position="630"/>
    </location>
</feature>